<reference evidence="1 2" key="1">
    <citation type="submission" date="2022-11" db="EMBL/GenBank/DDBJ databases">
        <title>Whole genome sequence of Eschrichtius robustus ER-17-0199.</title>
        <authorList>
            <person name="Bruniche-Olsen A."/>
            <person name="Black A.N."/>
            <person name="Fields C.J."/>
            <person name="Walden K."/>
            <person name="Dewoody J.A."/>
        </authorList>
    </citation>
    <scope>NUCLEOTIDE SEQUENCE [LARGE SCALE GENOMIC DNA]</scope>
    <source>
        <strain evidence="1">ER-17-0199</strain>
        <tissue evidence="1">Blubber</tissue>
    </source>
</reference>
<accession>A0AB34HJX5</accession>
<evidence type="ECO:0000313" key="2">
    <source>
        <dbReference type="Proteomes" id="UP001159641"/>
    </source>
</evidence>
<comment type="caution">
    <text evidence="1">The sequence shown here is derived from an EMBL/GenBank/DDBJ whole genome shotgun (WGS) entry which is preliminary data.</text>
</comment>
<dbReference type="AlphaFoldDB" id="A0AB34HJX5"/>
<evidence type="ECO:0000313" key="1">
    <source>
        <dbReference type="EMBL" id="KAJ8791503.1"/>
    </source>
</evidence>
<dbReference type="Proteomes" id="UP001159641">
    <property type="component" value="Unassembled WGS sequence"/>
</dbReference>
<name>A0AB34HJX5_ESCRO</name>
<proteinExistence type="predicted"/>
<sequence length="105" mass="11231">MGEGTRGHGQCHVCPEAPGHRPGACKLQTDTRKFTCLTVPSAYESLEPREVTLSDVSQCLVGPHRMCWPSPDVDDVTPRDDAGLLPAQQPGHAVTVQQQGAVVLC</sequence>
<gene>
    <name evidence="1" type="ORF">J1605_020599</name>
</gene>
<keyword evidence="2" id="KW-1185">Reference proteome</keyword>
<dbReference type="EMBL" id="JAIQCJ010001207">
    <property type="protein sequence ID" value="KAJ8791503.1"/>
    <property type="molecule type" value="Genomic_DNA"/>
</dbReference>
<organism evidence="1 2">
    <name type="scientific">Eschrichtius robustus</name>
    <name type="common">California gray whale</name>
    <name type="synonym">Eschrichtius gibbosus</name>
    <dbReference type="NCBI Taxonomy" id="9764"/>
    <lineage>
        <taxon>Eukaryota</taxon>
        <taxon>Metazoa</taxon>
        <taxon>Chordata</taxon>
        <taxon>Craniata</taxon>
        <taxon>Vertebrata</taxon>
        <taxon>Euteleostomi</taxon>
        <taxon>Mammalia</taxon>
        <taxon>Eutheria</taxon>
        <taxon>Laurasiatheria</taxon>
        <taxon>Artiodactyla</taxon>
        <taxon>Whippomorpha</taxon>
        <taxon>Cetacea</taxon>
        <taxon>Mysticeti</taxon>
        <taxon>Eschrichtiidae</taxon>
        <taxon>Eschrichtius</taxon>
    </lineage>
</organism>
<protein>
    <submittedName>
        <fullName evidence="1">Uncharacterized protein</fullName>
    </submittedName>
</protein>